<evidence type="ECO:0000259" key="1">
    <source>
        <dbReference type="Pfam" id="PF01627"/>
    </source>
</evidence>
<proteinExistence type="predicted"/>
<name>A0ABQ2B3B7_9MICC</name>
<reference evidence="3" key="1">
    <citation type="journal article" date="2019" name="Int. J. Syst. Evol. Microbiol.">
        <title>The Global Catalogue of Microorganisms (GCM) 10K type strain sequencing project: providing services to taxonomists for standard genome sequencing and annotation.</title>
        <authorList>
            <consortium name="The Broad Institute Genomics Platform"/>
            <consortium name="The Broad Institute Genome Sequencing Center for Infectious Disease"/>
            <person name="Wu L."/>
            <person name="Ma J."/>
        </authorList>
    </citation>
    <scope>NUCLEOTIDE SEQUENCE [LARGE SCALE GENOMIC DNA]</scope>
    <source>
        <strain evidence="3">CGMCC 1.12778</strain>
    </source>
</reference>
<dbReference type="InterPro" id="IPR008207">
    <property type="entry name" value="Sig_transdc_His_kin_Hpt_dom"/>
</dbReference>
<accession>A0ABQ2B3B7</accession>
<evidence type="ECO:0000313" key="2">
    <source>
        <dbReference type="EMBL" id="GGI03182.1"/>
    </source>
</evidence>
<comment type="caution">
    <text evidence="2">The sequence shown here is derived from an EMBL/GenBank/DDBJ whole genome shotgun (WGS) entry which is preliminary data.</text>
</comment>
<gene>
    <name evidence="2" type="ORF">GCM10007170_46570</name>
</gene>
<feature type="domain" description="HPt" evidence="1">
    <location>
        <begin position="32"/>
        <end position="103"/>
    </location>
</feature>
<protein>
    <recommendedName>
        <fullName evidence="1">HPt domain-containing protein</fullName>
    </recommendedName>
</protein>
<dbReference type="Pfam" id="PF01627">
    <property type="entry name" value="Hpt"/>
    <property type="match status" value="1"/>
</dbReference>
<keyword evidence="3" id="KW-1185">Reference proteome</keyword>
<dbReference type="EMBL" id="BMFW01000063">
    <property type="protein sequence ID" value="GGI03182.1"/>
    <property type="molecule type" value="Genomic_DNA"/>
</dbReference>
<dbReference type="Gene3D" id="1.20.120.160">
    <property type="entry name" value="HPT domain"/>
    <property type="match status" value="1"/>
</dbReference>
<organism evidence="2 3">
    <name type="scientific">Arthrobacter liuii</name>
    <dbReference type="NCBI Taxonomy" id="1476996"/>
    <lineage>
        <taxon>Bacteria</taxon>
        <taxon>Bacillati</taxon>
        <taxon>Actinomycetota</taxon>
        <taxon>Actinomycetes</taxon>
        <taxon>Micrococcales</taxon>
        <taxon>Micrococcaceae</taxon>
        <taxon>Arthrobacter</taxon>
    </lineage>
</organism>
<evidence type="ECO:0000313" key="3">
    <source>
        <dbReference type="Proteomes" id="UP000643279"/>
    </source>
</evidence>
<dbReference type="InterPro" id="IPR036641">
    <property type="entry name" value="HPT_dom_sf"/>
</dbReference>
<dbReference type="SUPFAM" id="SSF47226">
    <property type="entry name" value="Histidine-containing phosphotransfer domain, HPT domain"/>
    <property type="match status" value="1"/>
</dbReference>
<sequence>METLPLVDPAALEALTEDLGVPGMSLQFARDYAAMWGQRQARLRESVQQADLDAALDAVISLKVTSAMVGGSRLAYLAQALEAALREGDLQQAPTLLSLIVLHGQETMAELQRRYDLACP</sequence>
<dbReference type="Proteomes" id="UP000643279">
    <property type="component" value="Unassembled WGS sequence"/>
</dbReference>